<evidence type="ECO:0000313" key="9">
    <source>
        <dbReference type="Proteomes" id="UP000749559"/>
    </source>
</evidence>
<protein>
    <submittedName>
        <fullName evidence="8">Uncharacterized protein</fullName>
    </submittedName>
</protein>
<dbReference type="GO" id="GO:0016020">
    <property type="term" value="C:membrane"/>
    <property type="evidence" value="ECO:0007669"/>
    <property type="project" value="UniProtKB-SubCell"/>
</dbReference>
<keyword evidence="3 7" id="KW-0812">Transmembrane</keyword>
<feature type="transmembrane region" description="Helical" evidence="7">
    <location>
        <begin position="461"/>
        <end position="480"/>
    </location>
</feature>
<reference evidence="8" key="1">
    <citation type="submission" date="2022-03" db="EMBL/GenBank/DDBJ databases">
        <authorList>
            <person name="Martin C."/>
        </authorList>
    </citation>
    <scope>NUCLEOTIDE SEQUENCE</scope>
</reference>
<feature type="region of interest" description="Disordered" evidence="6">
    <location>
        <begin position="1"/>
        <end position="28"/>
    </location>
</feature>
<comment type="caution">
    <text evidence="8">The sequence shown here is derived from an EMBL/GenBank/DDBJ whole genome shotgun (WGS) entry which is preliminary data.</text>
</comment>
<feature type="region of interest" description="Disordered" evidence="6">
    <location>
        <begin position="591"/>
        <end position="625"/>
    </location>
</feature>
<dbReference type="EMBL" id="CAIIXF020000008">
    <property type="protein sequence ID" value="CAH1792887.1"/>
    <property type="molecule type" value="Genomic_DNA"/>
</dbReference>
<name>A0A8J1Y4W7_OWEFU</name>
<dbReference type="Proteomes" id="UP000749559">
    <property type="component" value="Unassembled WGS sequence"/>
</dbReference>
<accession>A0A8J1Y4W7</accession>
<sequence length="625" mass="72180">MENSENSSAANNSENAPAVANGAAPPAAGAEQQGVSWQSTIKTLLVRCVIIYFISSMFRGNKTPPANTSPSQTGPTTTSSNLFPREVHMDMYMFISEDEDLKSFDVEDAWWVEEDLIYGDWTGGPFGDGSYVKKGQIEASESLMNNGSIWLHTMFVRDGRKPNPRDKKFTVYKKKMLNKFKKRKFHKTVNLLTGKADVHPDLIPSENETRKSEILSFWHPNLTINIVDDQTPWVRGSIPQPLDDYVEFVPLASMNKYYPVVYFNEYWNLNFDYMPINETTPVLNLTLTFTPISLFKWQMYAAQGMRNKWYSSILGEEQADDDEEQDSLKETLVETNPYLLGMTIIVSLIHSVFEFLAFKNDIQFWKNRKSLEGLSVRSVFFNVFQSLIVMLYVLDNDTNMVVKFSVCIGLAIECWKIHKVMNVSIDNENKVFGVLPRIKFQDKSSYTESDTKKFDMIAFKYLSWLFFPLLGCYGIYSLMYHEHKGVYSYILSLLYGFLLTFGFIAMTPQLFINYKMKSVAHLPWRMMTYKALNTFIDDIFAFVIKMPTLYRLGCFRDDIVFIIFLYQRWIYPVDPKRMNEFGTSEEMWKEHETGAVAEGEGQGQLTEGQETKDATPKPKEEKKND</sequence>
<evidence type="ECO:0000256" key="2">
    <source>
        <dbReference type="ARBA" id="ARBA00009310"/>
    </source>
</evidence>
<feature type="compositionally biased region" description="Basic and acidic residues" evidence="6">
    <location>
        <begin position="609"/>
        <end position="625"/>
    </location>
</feature>
<feature type="compositionally biased region" description="Low complexity" evidence="6">
    <location>
        <begin position="68"/>
        <end position="80"/>
    </location>
</feature>
<feature type="transmembrane region" description="Helical" evidence="7">
    <location>
        <begin position="486"/>
        <end position="507"/>
    </location>
</feature>
<evidence type="ECO:0000256" key="1">
    <source>
        <dbReference type="ARBA" id="ARBA00004141"/>
    </source>
</evidence>
<evidence type="ECO:0000256" key="6">
    <source>
        <dbReference type="SAM" id="MobiDB-lite"/>
    </source>
</evidence>
<gene>
    <name evidence="8" type="ORF">OFUS_LOCUS17807</name>
</gene>
<dbReference type="PANTHER" id="PTHR21347:SF14">
    <property type="entry name" value="LIPID SCRAMBLASE CLPTM1-RELATED"/>
    <property type="match status" value="1"/>
</dbReference>
<evidence type="ECO:0000256" key="5">
    <source>
        <dbReference type="ARBA" id="ARBA00023136"/>
    </source>
</evidence>
<feature type="region of interest" description="Disordered" evidence="6">
    <location>
        <begin position="63"/>
        <end position="82"/>
    </location>
</feature>
<dbReference type="InterPro" id="IPR008429">
    <property type="entry name" value="CLPTM1"/>
</dbReference>
<comment type="subcellular location">
    <subcellularLocation>
        <location evidence="1">Membrane</location>
        <topology evidence="1">Multi-pass membrane protein</topology>
    </subcellularLocation>
</comment>
<feature type="transmembrane region" description="Helical" evidence="7">
    <location>
        <begin position="379"/>
        <end position="394"/>
    </location>
</feature>
<evidence type="ECO:0000256" key="4">
    <source>
        <dbReference type="ARBA" id="ARBA00022989"/>
    </source>
</evidence>
<evidence type="ECO:0000313" key="8">
    <source>
        <dbReference type="EMBL" id="CAH1792887.1"/>
    </source>
</evidence>
<comment type="similarity">
    <text evidence="2">Belongs to the CLPTM1 family.</text>
</comment>
<feature type="transmembrane region" description="Helical" evidence="7">
    <location>
        <begin position="338"/>
        <end position="358"/>
    </location>
</feature>
<dbReference type="GO" id="GO:0012505">
    <property type="term" value="C:endomembrane system"/>
    <property type="evidence" value="ECO:0007669"/>
    <property type="project" value="TreeGrafter"/>
</dbReference>
<dbReference type="PANTHER" id="PTHR21347">
    <property type="entry name" value="CLEFT LIP AND PALATE ASSOCIATED TRANSMEMBRANE PROTEIN-RELATED"/>
    <property type="match status" value="1"/>
</dbReference>
<proteinExistence type="inferred from homology"/>
<organism evidence="8 9">
    <name type="scientific">Owenia fusiformis</name>
    <name type="common">Polychaete worm</name>
    <dbReference type="NCBI Taxonomy" id="6347"/>
    <lineage>
        <taxon>Eukaryota</taxon>
        <taxon>Metazoa</taxon>
        <taxon>Spiralia</taxon>
        <taxon>Lophotrochozoa</taxon>
        <taxon>Annelida</taxon>
        <taxon>Polychaeta</taxon>
        <taxon>Sedentaria</taxon>
        <taxon>Canalipalpata</taxon>
        <taxon>Sabellida</taxon>
        <taxon>Oweniida</taxon>
        <taxon>Oweniidae</taxon>
        <taxon>Owenia</taxon>
    </lineage>
</organism>
<dbReference type="OrthoDB" id="378564at2759"/>
<keyword evidence="5 7" id="KW-0472">Membrane</keyword>
<keyword evidence="4 7" id="KW-1133">Transmembrane helix</keyword>
<dbReference type="Pfam" id="PF05602">
    <property type="entry name" value="CLPTM1"/>
    <property type="match status" value="1"/>
</dbReference>
<evidence type="ECO:0000256" key="3">
    <source>
        <dbReference type="ARBA" id="ARBA00022692"/>
    </source>
</evidence>
<keyword evidence="9" id="KW-1185">Reference proteome</keyword>
<evidence type="ECO:0000256" key="7">
    <source>
        <dbReference type="SAM" id="Phobius"/>
    </source>
</evidence>
<dbReference type="AlphaFoldDB" id="A0A8J1Y4W7"/>